<dbReference type="InterPro" id="IPR036390">
    <property type="entry name" value="WH_DNA-bd_sf"/>
</dbReference>
<dbReference type="OrthoDB" id="6624490at2"/>
<dbReference type="Proteomes" id="UP000199636">
    <property type="component" value="Unassembled WGS sequence"/>
</dbReference>
<dbReference type="RefSeq" id="WP_090268413.1">
    <property type="nucleotide sequence ID" value="NZ_FNDS01000020.1"/>
</dbReference>
<dbReference type="InterPro" id="IPR000847">
    <property type="entry name" value="LysR_HTH_N"/>
</dbReference>
<proteinExistence type="inferred from homology"/>
<dbReference type="InterPro" id="IPR036388">
    <property type="entry name" value="WH-like_DNA-bd_sf"/>
</dbReference>
<dbReference type="Pfam" id="PF03466">
    <property type="entry name" value="LysR_substrate"/>
    <property type="match status" value="1"/>
</dbReference>
<dbReference type="Pfam" id="PF00126">
    <property type="entry name" value="HTH_1"/>
    <property type="match status" value="1"/>
</dbReference>
<comment type="similarity">
    <text evidence="1">Belongs to the LysR transcriptional regulatory family.</text>
</comment>
<dbReference type="GO" id="GO:0009089">
    <property type="term" value="P:lysine biosynthetic process via diaminopimelate"/>
    <property type="evidence" value="ECO:0007669"/>
    <property type="project" value="TreeGrafter"/>
</dbReference>
<evidence type="ECO:0000313" key="7">
    <source>
        <dbReference type="Proteomes" id="UP000199636"/>
    </source>
</evidence>
<keyword evidence="7" id="KW-1185">Reference proteome</keyword>
<dbReference type="SUPFAM" id="SSF46785">
    <property type="entry name" value="Winged helix' DNA-binding domain"/>
    <property type="match status" value="1"/>
</dbReference>
<feature type="domain" description="HTH lysR-type" evidence="5">
    <location>
        <begin position="1"/>
        <end position="58"/>
    </location>
</feature>
<dbReference type="GO" id="GO:0003700">
    <property type="term" value="F:DNA-binding transcription factor activity"/>
    <property type="evidence" value="ECO:0007669"/>
    <property type="project" value="InterPro"/>
</dbReference>
<reference evidence="7" key="1">
    <citation type="submission" date="2016-10" db="EMBL/GenBank/DDBJ databases">
        <authorList>
            <person name="Varghese N."/>
            <person name="Submissions S."/>
        </authorList>
    </citation>
    <scope>NUCLEOTIDE SEQUENCE [LARGE SCALE GENOMIC DNA]</scope>
    <source>
        <strain evidence="7">CCM 7469</strain>
    </source>
</reference>
<accession>A0A1G8N4V8</accession>
<evidence type="ECO:0000256" key="4">
    <source>
        <dbReference type="ARBA" id="ARBA00023163"/>
    </source>
</evidence>
<organism evidence="6 7">
    <name type="scientific">Pseudomonas panipatensis</name>
    <dbReference type="NCBI Taxonomy" id="428992"/>
    <lineage>
        <taxon>Bacteria</taxon>
        <taxon>Pseudomonadati</taxon>
        <taxon>Pseudomonadota</taxon>
        <taxon>Gammaproteobacteria</taxon>
        <taxon>Pseudomonadales</taxon>
        <taxon>Pseudomonadaceae</taxon>
        <taxon>Pseudomonas</taxon>
    </lineage>
</organism>
<dbReference type="STRING" id="428992.SAMN05216272_1206"/>
<dbReference type="Gene3D" id="3.40.190.290">
    <property type="match status" value="1"/>
</dbReference>
<dbReference type="GO" id="GO:0010628">
    <property type="term" value="P:positive regulation of gene expression"/>
    <property type="evidence" value="ECO:0007669"/>
    <property type="project" value="TreeGrafter"/>
</dbReference>
<evidence type="ECO:0000259" key="5">
    <source>
        <dbReference type="PROSITE" id="PS50931"/>
    </source>
</evidence>
<keyword evidence="3 6" id="KW-0238">DNA-binding</keyword>
<dbReference type="InterPro" id="IPR005119">
    <property type="entry name" value="LysR_subst-bd"/>
</dbReference>
<keyword evidence="2" id="KW-0805">Transcription regulation</keyword>
<protein>
    <submittedName>
        <fullName evidence="6">DNA-binding transcriptional regulator, LysR family</fullName>
    </submittedName>
</protein>
<evidence type="ECO:0000256" key="3">
    <source>
        <dbReference type="ARBA" id="ARBA00023125"/>
    </source>
</evidence>
<dbReference type="Gene3D" id="1.10.10.10">
    <property type="entry name" value="Winged helix-like DNA-binding domain superfamily/Winged helix DNA-binding domain"/>
    <property type="match status" value="1"/>
</dbReference>
<gene>
    <name evidence="6" type="ORF">SAMN05216272_1206</name>
</gene>
<sequence length="324" mass="35188">MRLRHIEIFQAILQTGSVTGAASLLNISQPAATKALQHAEAQLGFSLFHRVRGKLQPTAEARILEGATIRVFEDLQAVRRLAVNLRGQEDQALRVMTTPTLAHTLLPKVIPAWHKRYPSTACELATHHTRELVESLLLHEADIGFSLQDPKHPGLRVQALAQGRMQVIAGQNYWSADALQQPMTMEDLSDLPLIGLDSRDALGGQLTHHLSEASAAPRIEIRVQTYHLARSLVEAGMGLAIVDPFTAYSGVDGALQVRELRPPIPVNLFALSRADGRLSASATWLLRQAASCAEGFVRLHRANLAGGNHAGKDGTGEIPRATKA</sequence>
<evidence type="ECO:0000256" key="1">
    <source>
        <dbReference type="ARBA" id="ARBA00009437"/>
    </source>
</evidence>
<dbReference type="SUPFAM" id="SSF53850">
    <property type="entry name" value="Periplasmic binding protein-like II"/>
    <property type="match status" value="1"/>
</dbReference>
<keyword evidence="4" id="KW-0804">Transcription</keyword>
<evidence type="ECO:0000313" key="6">
    <source>
        <dbReference type="EMBL" id="SDI75341.1"/>
    </source>
</evidence>
<dbReference type="PANTHER" id="PTHR30427:SF1">
    <property type="entry name" value="TRANSCRIPTIONAL ACTIVATOR PROTEIN LYSR"/>
    <property type="match status" value="1"/>
</dbReference>
<dbReference type="PROSITE" id="PS50931">
    <property type="entry name" value="HTH_LYSR"/>
    <property type="match status" value="1"/>
</dbReference>
<name>A0A1G8N4V8_9PSED</name>
<dbReference type="PANTHER" id="PTHR30427">
    <property type="entry name" value="TRANSCRIPTIONAL ACTIVATOR PROTEIN LYSR"/>
    <property type="match status" value="1"/>
</dbReference>
<dbReference type="EMBL" id="FNDS01000020">
    <property type="protein sequence ID" value="SDI75341.1"/>
    <property type="molecule type" value="Genomic_DNA"/>
</dbReference>
<dbReference type="AlphaFoldDB" id="A0A1G8N4V8"/>
<dbReference type="GO" id="GO:0043565">
    <property type="term" value="F:sequence-specific DNA binding"/>
    <property type="evidence" value="ECO:0007669"/>
    <property type="project" value="TreeGrafter"/>
</dbReference>
<evidence type="ECO:0000256" key="2">
    <source>
        <dbReference type="ARBA" id="ARBA00023015"/>
    </source>
</evidence>